<feature type="transmembrane region" description="Helical" evidence="6">
    <location>
        <begin position="422"/>
        <end position="442"/>
    </location>
</feature>
<keyword evidence="4 6" id="KW-1133">Transmembrane helix</keyword>
<dbReference type="SUPFAM" id="SSF103473">
    <property type="entry name" value="MFS general substrate transporter"/>
    <property type="match status" value="1"/>
</dbReference>
<dbReference type="OrthoDB" id="8904098at2759"/>
<feature type="transmembrane region" description="Helical" evidence="6">
    <location>
        <begin position="154"/>
        <end position="173"/>
    </location>
</feature>
<evidence type="ECO:0000313" key="7">
    <source>
        <dbReference type="Proteomes" id="UP000813463"/>
    </source>
</evidence>
<evidence type="ECO:0000313" key="8">
    <source>
        <dbReference type="RefSeq" id="XP_021853837.1"/>
    </source>
</evidence>
<dbReference type="AlphaFoldDB" id="A0A9R0IQX2"/>
<comment type="subcellular location">
    <subcellularLocation>
        <location evidence="1">Membrane</location>
        <topology evidence="1">Multi-pass membrane protein</topology>
    </subcellularLocation>
</comment>
<keyword evidence="7" id="KW-1185">Reference proteome</keyword>
<reference evidence="8" key="2">
    <citation type="submission" date="2025-08" db="UniProtKB">
        <authorList>
            <consortium name="RefSeq"/>
        </authorList>
    </citation>
    <scope>IDENTIFICATION</scope>
    <source>
        <tissue evidence="8">Leaf</tissue>
    </source>
</reference>
<evidence type="ECO:0000256" key="6">
    <source>
        <dbReference type="SAM" id="Phobius"/>
    </source>
</evidence>
<dbReference type="KEGG" id="soe:110793285"/>
<dbReference type="InterPro" id="IPR000109">
    <property type="entry name" value="POT_fam"/>
</dbReference>
<dbReference type="GO" id="GO:0022857">
    <property type="term" value="F:transmembrane transporter activity"/>
    <property type="evidence" value="ECO:0000318"/>
    <property type="project" value="GO_Central"/>
</dbReference>
<feature type="transmembrane region" description="Helical" evidence="6">
    <location>
        <begin position="114"/>
        <end position="134"/>
    </location>
</feature>
<feature type="transmembrane region" description="Helical" evidence="6">
    <location>
        <begin position="494"/>
        <end position="518"/>
    </location>
</feature>
<accession>A0A9R0IQX2</accession>
<sequence>MACLNICQKEKIRDESEEIEYTLDGTVDRRGNPAIRNKTGKWGPAILILVNQGLATLAFFGVGVNLVLFLTRVVGQSNADAANNVSKWTGTVYLFSLVGAFLSDSYLGRYKTCAIFQAIFVLGLALLSLSSYLFLLKPNGCGDELTPCTSHSGYHVTLFYISLYMVALGNGGYQPNIATFGADQFDVEHPKERSSKISFFSYFYLAFNLGSLFSNTLLAYYEDEGKWAIGFFASAITALMALALFLGGTPHFRHYKSLGNPISRFGQVLVAATKKWNASEDDGLYELDAKTYLKNGRKKIAHTQGLTMLDKAAVITCNQKYDERRLCTVTQVEEVKCILRLLPIWVCTIMYSVVFTQMASLFVEQGAAMKVTIGSFHIPPASMSVFDILSVASFIFIYRRVLNPFVIRMRKKGLTELERMGIGLILAILAMVAAGTVEVFRLKYATTEASSLSIFWQIPQFMLIGASEVFMYVGQLEFFNGQAPEGLKSFGSALCMLSMSFGNYMSSIIVTILMKITTRGNNLGWIPEDLNKGHLERFYFLLAGLTTLDFLVYLYYANSYKYVQPDEPRVDSHHGEQTVKIEV</sequence>
<gene>
    <name evidence="8" type="primary">LOC110793285</name>
</gene>
<comment type="similarity">
    <text evidence="2">Belongs to the major facilitator superfamily. Proton-dependent oligopeptide transporter (POT/PTR) (TC 2.A.17) family.</text>
</comment>
<feature type="transmembrane region" description="Helical" evidence="6">
    <location>
        <begin position="454"/>
        <end position="473"/>
    </location>
</feature>
<proteinExistence type="inferred from homology"/>
<keyword evidence="3 6" id="KW-0812">Transmembrane</keyword>
<dbReference type="PANTHER" id="PTHR11654">
    <property type="entry name" value="OLIGOPEPTIDE TRANSPORTER-RELATED"/>
    <property type="match status" value="1"/>
</dbReference>
<dbReference type="Pfam" id="PF00854">
    <property type="entry name" value="PTR2"/>
    <property type="match status" value="1"/>
</dbReference>
<dbReference type="RefSeq" id="XP_021853837.1">
    <property type="nucleotide sequence ID" value="XM_021998145.2"/>
</dbReference>
<feature type="transmembrane region" description="Helical" evidence="6">
    <location>
        <begin position="538"/>
        <end position="556"/>
    </location>
</feature>
<evidence type="ECO:0000256" key="5">
    <source>
        <dbReference type="ARBA" id="ARBA00023136"/>
    </source>
</evidence>
<dbReference type="InterPro" id="IPR036259">
    <property type="entry name" value="MFS_trans_sf"/>
</dbReference>
<evidence type="ECO:0000256" key="1">
    <source>
        <dbReference type="ARBA" id="ARBA00004141"/>
    </source>
</evidence>
<protein>
    <submittedName>
        <fullName evidence="8">Protein NRT1/ PTR FAMILY 7.3</fullName>
    </submittedName>
</protein>
<evidence type="ECO:0000256" key="4">
    <source>
        <dbReference type="ARBA" id="ARBA00022989"/>
    </source>
</evidence>
<feature type="transmembrane region" description="Helical" evidence="6">
    <location>
        <begin position="45"/>
        <end position="70"/>
    </location>
</feature>
<feature type="transmembrane region" description="Helical" evidence="6">
    <location>
        <begin position="227"/>
        <end position="247"/>
    </location>
</feature>
<dbReference type="GO" id="GO:0055085">
    <property type="term" value="P:transmembrane transport"/>
    <property type="evidence" value="ECO:0000318"/>
    <property type="project" value="GO_Central"/>
</dbReference>
<evidence type="ECO:0000256" key="2">
    <source>
        <dbReference type="ARBA" id="ARBA00005982"/>
    </source>
</evidence>
<evidence type="ECO:0000256" key="3">
    <source>
        <dbReference type="ARBA" id="ARBA00022692"/>
    </source>
</evidence>
<name>A0A9R0IQX2_SPIOL</name>
<dbReference type="Gene3D" id="1.20.1250.20">
    <property type="entry name" value="MFS general substrate transporter like domains"/>
    <property type="match status" value="1"/>
</dbReference>
<feature type="transmembrane region" description="Helical" evidence="6">
    <location>
        <begin position="341"/>
        <end position="363"/>
    </location>
</feature>
<feature type="transmembrane region" description="Helical" evidence="6">
    <location>
        <begin position="383"/>
        <end position="401"/>
    </location>
</feature>
<dbReference type="GO" id="GO:0016020">
    <property type="term" value="C:membrane"/>
    <property type="evidence" value="ECO:0000318"/>
    <property type="project" value="GO_Central"/>
</dbReference>
<feature type="transmembrane region" description="Helical" evidence="6">
    <location>
        <begin position="199"/>
        <end position="221"/>
    </location>
</feature>
<dbReference type="GeneID" id="110793285"/>
<organism evidence="7 8">
    <name type="scientific">Spinacia oleracea</name>
    <name type="common">Spinach</name>
    <dbReference type="NCBI Taxonomy" id="3562"/>
    <lineage>
        <taxon>Eukaryota</taxon>
        <taxon>Viridiplantae</taxon>
        <taxon>Streptophyta</taxon>
        <taxon>Embryophyta</taxon>
        <taxon>Tracheophyta</taxon>
        <taxon>Spermatophyta</taxon>
        <taxon>Magnoliopsida</taxon>
        <taxon>eudicotyledons</taxon>
        <taxon>Gunneridae</taxon>
        <taxon>Pentapetalae</taxon>
        <taxon>Caryophyllales</taxon>
        <taxon>Chenopodiaceae</taxon>
        <taxon>Chenopodioideae</taxon>
        <taxon>Anserineae</taxon>
        <taxon>Spinacia</taxon>
    </lineage>
</organism>
<feature type="transmembrane region" description="Helical" evidence="6">
    <location>
        <begin position="90"/>
        <end position="107"/>
    </location>
</feature>
<keyword evidence="5 6" id="KW-0472">Membrane</keyword>
<reference evidence="7" key="1">
    <citation type="journal article" date="2021" name="Nat. Commun.">
        <title>Genomic analyses provide insights into spinach domestication and the genetic basis of agronomic traits.</title>
        <authorList>
            <person name="Cai X."/>
            <person name="Sun X."/>
            <person name="Xu C."/>
            <person name="Sun H."/>
            <person name="Wang X."/>
            <person name="Ge C."/>
            <person name="Zhang Z."/>
            <person name="Wang Q."/>
            <person name="Fei Z."/>
            <person name="Jiao C."/>
            <person name="Wang Q."/>
        </authorList>
    </citation>
    <scope>NUCLEOTIDE SEQUENCE [LARGE SCALE GENOMIC DNA]</scope>
    <source>
        <strain evidence="7">cv. Varoflay</strain>
    </source>
</reference>
<dbReference type="Proteomes" id="UP000813463">
    <property type="component" value="Chromosome 2"/>
</dbReference>